<accession>A0ACC2N9V9</accession>
<evidence type="ECO:0000313" key="1">
    <source>
        <dbReference type="EMBL" id="KAJ8667696.1"/>
    </source>
</evidence>
<keyword evidence="2" id="KW-1185">Reference proteome</keyword>
<dbReference type="Proteomes" id="UP001239111">
    <property type="component" value="Chromosome 4"/>
</dbReference>
<evidence type="ECO:0000313" key="2">
    <source>
        <dbReference type="Proteomes" id="UP001239111"/>
    </source>
</evidence>
<reference evidence="1" key="1">
    <citation type="submission" date="2023-04" db="EMBL/GenBank/DDBJ databases">
        <title>A chromosome-level genome assembly of the parasitoid wasp Eretmocerus hayati.</title>
        <authorList>
            <person name="Zhong Y."/>
            <person name="Liu S."/>
            <person name="Liu Y."/>
        </authorList>
    </citation>
    <scope>NUCLEOTIDE SEQUENCE</scope>
    <source>
        <strain evidence="1">ZJU_SS_LIU_2023</strain>
    </source>
</reference>
<organism evidence="1 2">
    <name type="scientific">Eretmocerus hayati</name>
    <dbReference type="NCBI Taxonomy" id="131215"/>
    <lineage>
        <taxon>Eukaryota</taxon>
        <taxon>Metazoa</taxon>
        <taxon>Ecdysozoa</taxon>
        <taxon>Arthropoda</taxon>
        <taxon>Hexapoda</taxon>
        <taxon>Insecta</taxon>
        <taxon>Pterygota</taxon>
        <taxon>Neoptera</taxon>
        <taxon>Endopterygota</taxon>
        <taxon>Hymenoptera</taxon>
        <taxon>Apocrita</taxon>
        <taxon>Proctotrupomorpha</taxon>
        <taxon>Chalcidoidea</taxon>
        <taxon>Aphelinidae</taxon>
        <taxon>Aphelininae</taxon>
        <taxon>Eretmocerus</taxon>
    </lineage>
</organism>
<gene>
    <name evidence="1" type="ORF">QAD02_009359</name>
</gene>
<name>A0ACC2N9V9_9HYME</name>
<proteinExistence type="predicted"/>
<sequence length="110" mass="12058">MIVPVNSCPGYGNSGIPENRISNEGLNKALEMINNPAVTDTPNKETVQHVSRPVDINNNRGQPGPSQQTYPLPMVPNQPEYNQPSPGASIPSWLQEDNDNRHVAYQARLA</sequence>
<dbReference type="EMBL" id="CM056744">
    <property type="protein sequence ID" value="KAJ8667696.1"/>
    <property type="molecule type" value="Genomic_DNA"/>
</dbReference>
<comment type="caution">
    <text evidence="1">The sequence shown here is derived from an EMBL/GenBank/DDBJ whole genome shotgun (WGS) entry which is preliminary data.</text>
</comment>
<protein>
    <submittedName>
        <fullName evidence="1">Uncharacterized protein</fullName>
    </submittedName>
</protein>